<keyword evidence="8" id="KW-0547">Nucleotide-binding</keyword>
<dbReference type="PRINTS" id="PR00364">
    <property type="entry name" value="DISEASERSIST"/>
</dbReference>
<gene>
    <name evidence="14" type="primary">LOC113718398</name>
</gene>
<keyword evidence="9" id="KW-0611">Plant defense</keyword>
<accession>A0A6P6V8R9</accession>
<keyword evidence="13" id="KW-1185">Reference proteome</keyword>
<evidence type="ECO:0000259" key="12">
    <source>
        <dbReference type="Pfam" id="PF23559"/>
    </source>
</evidence>
<organism evidence="13 14">
    <name type="scientific">Coffea arabica</name>
    <name type="common">Arabian coffee</name>
    <dbReference type="NCBI Taxonomy" id="13443"/>
    <lineage>
        <taxon>Eukaryota</taxon>
        <taxon>Viridiplantae</taxon>
        <taxon>Streptophyta</taxon>
        <taxon>Embryophyta</taxon>
        <taxon>Tracheophyta</taxon>
        <taxon>Spermatophyta</taxon>
        <taxon>Magnoliopsida</taxon>
        <taxon>eudicotyledons</taxon>
        <taxon>Gunneridae</taxon>
        <taxon>Pentapetalae</taxon>
        <taxon>asterids</taxon>
        <taxon>lamiids</taxon>
        <taxon>Gentianales</taxon>
        <taxon>Rubiaceae</taxon>
        <taxon>Ixoroideae</taxon>
        <taxon>Gardenieae complex</taxon>
        <taxon>Bertiereae - Coffeeae clade</taxon>
        <taxon>Coffeeae</taxon>
        <taxon>Coffea</taxon>
    </lineage>
</organism>
<dbReference type="GeneID" id="113718398"/>
<dbReference type="InterPro" id="IPR032675">
    <property type="entry name" value="LRR_dom_sf"/>
</dbReference>
<comment type="function">
    <text evidence="1">Confers resistance to late blight (Phytophthora infestans) races carrying the avirulence gene Avr1. Resistance proteins guard the plant against pathogens that contain an appropriate avirulence protein via an indirect interaction with this avirulence protein. That triggers a defense system including the hypersensitive response, which restricts the pathogen growth.</text>
</comment>
<evidence type="ECO:0000256" key="5">
    <source>
        <dbReference type="ARBA" id="ARBA00022614"/>
    </source>
</evidence>
<proteinExistence type="inferred from homology"/>
<dbReference type="OrthoDB" id="1699485at2759"/>
<dbReference type="InterPro" id="IPR042197">
    <property type="entry name" value="Apaf_helical"/>
</dbReference>
<evidence type="ECO:0000256" key="4">
    <source>
        <dbReference type="ARBA" id="ARBA00022490"/>
    </source>
</evidence>
<reference evidence="13" key="1">
    <citation type="journal article" date="2025" name="Foods">
        <title>Unveiling the Microbial Signatures of Arabica Coffee Cherries: Insights into Ripeness Specific Diversity, Functional Traits, and Implications for Quality and Safety.</title>
        <authorList>
            <consortium name="RefSeq"/>
            <person name="Tenea G.N."/>
            <person name="Cifuentes V."/>
            <person name="Reyes P."/>
            <person name="Cevallos-Vallejos M."/>
        </authorList>
    </citation>
    <scope>NUCLEOTIDE SEQUENCE [LARGE SCALE GENOMIC DNA]</scope>
</reference>
<feature type="domain" description="NB-ARC" evidence="11">
    <location>
        <begin position="174"/>
        <end position="342"/>
    </location>
</feature>
<evidence type="ECO:0000256" key="6">
    <source>
        <dbReference type="ARBA" id="ARBA00022667"/>
    </source>
</evidence>
<dbReference type="AlphaFoldDB" id="A0A6P6V8R9"/>
<dbReference type="Pfam" id="PF00931">
    <property type="entry name" value="NB-ARC"/>
    <property type="match status" value="1"/>
</dbReference>
<evidence type="ECO:0000256" key="3">
    <source>
        <dbReference type="ARBA" id="ARBA00008894"/>
    </source>
</evidence>
<dbReference type="Gene3D" id="3.80.10.10">
    <property type="entry name" value="Ribonuclease Inhibitor"/>
    <property type="match status" value="1"/>
</dbReference>
<dbReference type="Gene3D" id="3.40.50.300">
    <property type="entry name" value="P-loop containing nucleotide triphosphate hydrolases"/>
    <property type="match status" value="1"/>
</dbReference>
<dbReference type="InterPro" id="IPR036388">
    <property type="entry name" value="WH-like_DNA-bd_sf"/>
</dbReference>
<dbReference type="PANTHER" id="PTHR23155">
    <property type="entry name" value="DISEASE RESISTANCE PROTEIN RP"/>
    <property type="match status" value="1"/>
</dbReference>
<keyword evidence="6" id="KW-0381">Hypersensitive response</keyword>
<dbReference type="GO" id="GO:0009626">
    <property type="term" value="P:plant-type hypersensitive response"/>
    <property type="evidence" value="ECO:0007669"/>
    <property type="project" value="UniProtKB-KW"/>
</dbReference>
<evidence type="ECO:0000256" key="9">
    <source>
        <dbReference type="ARBA" id="ARBA00022821"/>
    </source>
</evidence>
<dbReference type="GO" id="GO:0005737">
    <property type="term" value="C:cytoplasm"/>
    <property type="evidence" value="ECO:0007669"/>
    <property type="project" value="UniProtKB-SubCell"/>
</dbReference>
<evidence type="ECO:0000313" key="13">
    <source>
        <dbReference type="Proteomes" id="UP001652660"/>
    </source>
</evidence>
<dbReference type="InterPro" id="IPR058922">
    <property type="entry name" value="WHD_DRP"/>
</dbReference>
<evidence type="ECO:0000256" key="7">
    <source>
        <dbReference type="ARBA" id="ARBA00022737"/>
    </source>
</evidence>
<sequence length="931" mass="107325">MDREVPLILSFQKLYFSFDSVAKACKAVQFILEDLELLCDRGSISNETNVSFGEDIKLIGRYLRSVQEASTDGHAPFLFPPPEDRDLAMDIVPAIDKVLLKVDGMIRDASFHLCIPLFLPVHIVRNLVERIRSVEVHGHRDDTFLGLTNSQEEENLSGIDGNSIIDSEIVIGFEDEARELQDKLTRGPQRRQVISIVGMPGIGKTTLARRLYNDLSVVYHFHTRAWVSASQVFQMRNLLCRILRCILSRKDPIFRMSDEDMGQKLYKCLKGHRYLIVIDDVWDIKVWNELKIYFPEDKNFSRILMTSRIKKAVRVKENSFIHCLRARNEKESWDLFNCKLFGDSSCPEELVEIANRIVAKCNGLPLAIVVIAGILVREKNNEKYWRKVHENMGSIISSSSKEFMDTLELSYKHLPSELKSCFLYLGSLPEISDILVTRLFQSWIAEGFIQETEGKRLEDVAEDYLMDLVNRSLVTVAKKRSDGGIKSCNMHDVLRELCLKKTNEKKFVLPKCECGLNAAPFSDYERFLMYQGHFPHFSHCQYFHTYKSHYVSEDAVFNRDTLAVYRYLNTLDLRHIILDHFPDRILNDLLHLRDLALHLRRLEALPSTLFKLWNLETCILDGERGGKVILPCAIFKMEKLRHLKVSGELHLKDPRKCSTGGRSAIRLQCFQTKLSQQHEITGMGIMEDRDRPSSSRNSLMEIAASLPWRQDGILENLQSLSQLCPAGFINRVLERTPNLRKLGLHMTFSKGNDNFSFPDLSQLNHLEALKFKYQTLGMVAWSFPHPHMFPPSLKKLTLIGSHVNWNELSILELLPSLEVLKIKDNFFNGPQWETSDHGFPCLKFLKLSHTDLREWISSSSHFPNLQKLVLNGCLELKEIPYEIGEIPTLQTIQVYRSSESTMESARQIHESNIDIGNYDLKVFIFHHFEDC</sequence>
<dbReference type="InterPro" id="IPR044974">
    <property type="entry name" value="Disease_R_plants"/>
</dbReference>
<feature type="domain" description="Disease resistance protein winged helix" evidence="12">
    <location>
        <begin position="430"/>
        <end position="497"/>
    </location>
</feature>
<dbReference type="PANTHER" id="PTHR23155:SF1152">
    <property type="entry name" value="AAA+ ATPASE DOMAIN-CONTAINING PROTEIN"/>
    <property type="match status" value="1"/>
</dbReference>
<evidence type="ECO:0000259" key="11">
    <source>
        <dbReference type="Pfam" id="PF00931"/>
    </source>
</evidence>
<comment type="similarity">
    <text evidence="3">Belongs to the disease resistance NB-LRR family.</text>
</comment>
<dbReference type="InterPro" id="IPR027417">
    <property type="entry name" value="P-loop_NTPase"/>
</dbReference>
<keyword evidence="7" id="KW-0677">Repeat</keyword>
<comment type="subcellular location">
    <subcellularLocation>
        <location evidence="2">Cytoplasm</location>
    </subcellularLocation>
</comment>
<evidence type="ECO:0000256" key="2">
    <source>
        <dbReference type="ARBA" id="ARBA00004496"/>
    </source>
</evidence>
<evidence type="ECO:0000256" key="8">
    <source>
        <dbReference type="ARBA" id="ARBA00022741"/>
    </source>
</evidence>
<dbReference type="RefSeq" id="XP_027099106.2">
    <property type="nucleotide sequence ID" value="XM_027243305.2"/>
</dbReference>
<dbReference type="Proteomes" id="UP001652660">
    <property type="component" value="Chromosome 11e"/>
</dbReference>
<dbReference type="Gene3D" id="1.10.8.430">
    <property type="entry name" value="Helical domain of apoptotic protease-activating factors"/>
    <property type="match status" value="1"/>
</dbReference>
<keyword evidence="10" id="KW-0067">ATP-binding</keyword>
<dbReference type="InterPro" id="IPR002182">
    <property type="entry name" value="NB-ARC"/>
</dbReference>
<dbReference type="GO" id="GO:0043531">
    <property type="term" value="F:ADP binding"/>
    <property type="evidence" value="ECO:0007669"/>
    <property type="project" value="InterPro"/>
</dbReference>
<dbReference type="SUPFAM" id="SSF52540">
    <property type="entry name" value="P-loop containing nucleoside triphosphate hydrolases"/>
    <property type="match status" value="1"/>
</dbReference>
<keyword evidence="5" id="KW-0433">Leucine-rich repeat</keyword>
<dbReference type="Pfam" id="PF23559">
    <property type="entry name" value="WHD_DRP"/>
    <property type="match status" value="1"/>
</dbReference>
<dbReference type="Gene3D" id="1.10.10.10">
    <property type="entry name" value="Winged helix-like DNA-binding domain superfamily/Winged helix DNA-binding domain"/>
    <property type="match status" value="1"/>
</dbReference>
<protein>
    <submittedName>
        <fullName evidence="14">Late blight resistance protein homolog R1A-3</fullName>
    </submittedName>
</protein>
<name>A0A6P6V8R9_COFAR</name>
<evidence type="ECO:0000313" key="14">
    <source>
        <dbReference type="RefSeq" id="XP_027099106.2"/>
    </source>
</evidence>
<evidence type="ECO:0000256" key="1">
    <source>
        <dbReference type="ARBA" id="ARBA00002074"/>
    </source>
</evidence>
<reference evidence="14" key="2">
    <citation type="submission" date="2025-08" db="UniProtKB">
        <authorList>
            <consortium name="RefSeq"/>
        </authorList>
    </citation>
    <scope>IDENTIFICATION</scope>
    <source>
        <tissue evidence="14">Leaves</tissue>
    </source>
</reference>
<dbReference type="GO" id="GO:0005524">
    <property type="term" value="F:ATP binding"/>
    <property type="evidence" value="ECO:0007669"/>
    <property type="project" value="UniProtKB-KW"/>
</dbReference>
<dbReference type="GO" id="GO:0051607">
    <property type="term" value="P:defense response to virus"/>
    <property type="evidence" value="ECO:0007669"/>
    <property type="project" value="UniProtKB-ARBA"/>
</dbReference>
<evidence type="ECO:0000256" key="10">
    <source>
        <dbReference type="ARBA" id="ARBA00022840"/>
    </source>
</evidence>
<dbReference type="SUPFAM" id="SSF52058">
    <property type="entry name" value="L domain-like"/>
    <property type="match status" value="1"/>
</dbReference>
<keyword evidence="4" id="KW-0963">Cytoplasm</keyword>